<comment type="caution">
    <text evidence="7">The sequence shown here is derived from an EMBL/GenBank/DDBJ whole genome shotgun (WGS) entry which is preliminary data.</text>
</comment>
<dbReference type="InterPro" id="IPR023165">
    <property type="entry name" value="rRNA_Ade_diMease-like_C"/>
</dbReference>
<dbReference type="Pfam" id="PF00398">
    <property type="entry name" value="RrnaAD"/>
    <property type="match status" value="1"/>
</dbReference>
<feature type="binding site" evidence="5">
    <location>
        <position position="96"/>
    </location>
    <ligand>
        <name>S-adenosyl-L-methionine</name>
        <dbReference type="ChEBI" id="CHEBI:59789"/>
    </ligand>
</feature>
<evidence type="ECO:0000313" key="7">
    <source>
        <dbReference type="EMBL" id="MXQ54291.1"/>
    </source>
</evidence>
<feature type="domain" description="Ribosomal RNA adenine methylase transferase N-terminal" evidence="6">
    <location>
        <begin position="30"/>
        <end position="195"/>
    </location>
</feature>
<reference evidence="7 8" key="1">
    <citation type="submission" date="2019-12" db="EMBL/GenBank/DDBJ databases">
        <title>Whole-genome analyses of novel actinobacteria.</title>
        <authorList>
            <person name="Sahin N."/>
            <person name="Saygin H."/>
        </authorList>
    </citation>
    <scope>NUCLEOTIDE SEQUENCE [LARGE SCALE GENOMIC DNA]</scope>
    <source>
        <strain evidence="7 8">KC615</strain>
    </source>
</reference>
<dbReference type="GO" id="GO:0000179">
    <property type="term" value="F:rRNA (adenine-N6,N6-)-dimethyltransferase activity"/>
    <property type="evidence" value="ECO:0007669"/>
    <property type="project" value="UniProtKB-UniRule"/>
</dbReference>
<dbReference type="CDD" id="cd02440">
    <property type="entry name" value="AdoMet_MTases"/>
    <property type="match status" value="1"/>
</dbReference>
<comment type="similarity">
    <text evidence="5">Belongs to the class I-like SAM-binding methyltransferase superfamily. rRNA adenine N(6)-methyltransferase family.</text>
</comment>
<dbReference type="Gene3D" id="1.10.8.100">
    <property type="entry name" value="Ribosomal RNA adenine dimethylase-like, domain 2"/>
    <property type="match status" value="1"/>
</dbReference>
<dbReference type="SMART" id="SM00650">
    <property type="entry name" value="rADc"/>
    <property type="match status" value="1"/>
</dbReference>
<feature type="binding site" evidence="5">
    <location>
        <position position="71"/>
    </location>
    <ligand>
        <name>S-adenosyl-L-methionine</name>
        <dbReference type="ChEBI" id="CHEBI:59789"/>
    </ligand>
</feature>
<dbReference type="EMBL" id="WUUL01000007">
    <property type="protein sequence ID" value="MXQ54291.1"/>
    <property type="molecule type" value="Genomic_DNA"/>
</dbReference>
<protein>
    <submittedName>
        <fullName evidence="7">23S ribosomal RNA methyltransferase Erm</fullName>
    </submittedName>
</protein>
<dbReference type="InterPro" id="IPR001737">
    <property type="entry name" value="KsgA/Erm"/>
</dbReference>
<keyword evidence="1 5" id="KW-0489">Methyltransferase</keyword>
<dbReference type="GO" id="GO:0003723">
    <property type="term" value="F:RNA binding"/>
    <property type="evidence" value="ECO:0007669"/>
    <property type="project" value="UniProtKB-UniRule"/>
</dbReference>
<keyword evidence="2 5" id="KW-0808">Transferase</keyword>
<name>A0A6I4VUU8_9BACL</name>
<proteinExistence type="inferred from homology"/>
<keyword evidence="8" id="KW-1185">Reference proteome</keyword>
<evidence type="ECO:0000259" key="6">
    <source>
        <dbReference type="SMART" id="SM00650"/>
    </source>
</evidence>
<dbReference type="Proteomes" id="UP000430692">
    <property type="component" value="Unassembled WGS sequence"/>
</dbReference>
<evidence type="ECO:0000313" key="8">
    <source>
        <dbReference type="Proteomes" id="UP000430692"/>
    </source>
</evidence>
<accession>A0A6I4VUU8</accession>
<organism evidence="7 8">
    <name type="scientific">Shimazuella alba</name>
    <dbReference type="NCBI Taxonomy" id="2690964"/>
    <lineage>
        <taxon>Bacteria</taxon>
        <taxon>Bacillati</taxon>
        <taxon>Bacillota</taxon>
        <taxon>Bacilli</taxon>
        <taxon>Bacillales</taxon>
        <taxon>Thermoactinomycetaceae</taxon>
        <taxon>Shimazuella</taxon>
    </lineage>
</organism>
<dbReference type="InterPro" id="IPR029063">
    <property type="entry name" value="SAM-dependent_MTases_sf"/>
</dbReference>
<dbReference type="GO" id="GO:0005829">
    <property type="term" value="C:cytosol"/>
    <property type="evidence" value="ECO:0007669"/>
    <property type="project" value="TreeGrafter"/>
</dbReference>
<dbReference type="PANTHER" id="PTHR11727">
    <property type="entry name" value="DIMETHYLADENOSINE TRANSFERASE"/>
    <property type="match status" value="1"/>
</dbReference>
<keyword evidence="4 5" id="KW-0694">RNA-binding</keyword>
<dbReference type="PROSITE" id="PS51689">
    <property type="entry name" value="SAM_RNA_A_N6_MT"/>
    <property type="match status" value="1"/>
</dbReference>
<evidence type="ECO:0000256" key="2">
    <source>
        <dbReference type="ARBA" id="ARBA00022679"/>
    </source>
</evidence>
<gene>
    <name evidence="7" type="primary">erm</name>
    <name evidence="7" type="ORF">GSM42_11315</name>
</gene>
<dbReference type="PANTHER" id="PTHR11727:SF7">
    <property type="entry name" value="DIMETHYLADENOSINE TRANSFERASE-RELATED"/>
    <property type="match status" value="1"/>
</dbReference>
<dbReference type="InterPro" id="IPR020598">
    <property type="entry name" value="rRNA_Ade_methylase_Trfase_N"/>
</dbReference>
<feature type="binding site" evidence="5">
    <location>
        <position position="25"/>
    </location>
    <ligand>
        <name>S-adenosyl-L-methionine</name>
        <dbReference type="ChEBI" id="CHEBI:59789"/>
    </ligand>
</feature>
<evidence type="ECO:0000256" key="4">
    <source>
        <dbReference type="ARBA" id="ARBA00022884"/>
    </source>
</evidence>
<dbReference type="AlphaFoldDB" id="A0A6I4VUU8"/>
<dbReference type="NCBIfam" id="NF000499">
    <property type="entry name" value="Erm23S_rRNA_broad"/>
    <property type="match status" value="1"/>
</dbReference>
<dbReference type="Gene3D" id="3.40.50.150">
    <property type="entry name" value="Vaccinia Virus protein VP39"/>
    <property type="match status" value="1"/>
</dbReference>
<evidence type="ECO:0000256" key="5">
    <source>
        <dbReference type="PROSITE-ProRule" id="PRU01026"/>
    </source>
</evidence>
<evidence type="ECO:0000256" key="3">
    <source>
        <dbReference type="ARBA" id="ARBA00022691"/>
    </source>
</evidence>
<feature type="binding site" evidence="5">
    <location>
        <position position="112"/>
    </location>
    <ligand>
        <name>S-adenosyl-L-methionine</name>
        <dbReference type="ChEBI" id="CHEBI:59789"/>
    </ligand>
</feature>
<feature type="binding site" evidence="5">
    <location>
        <position position="50"/>
    </location>
    <ligand>
        <name>S-adenosyl-L-methionine</name>
        <dbReference type="ChEBI" id="CHEBI:59789"/>
    </ligand>
</feature>
<sequence>MERGFFMPKNRKQIRSKSNAGQHFLHNKRLIHQIISIANIQPNETTIDIGAGLGAFSLPLAEKANRVIAVENDPQLFEKLSTKTKEKTNISVVHQDFLQFSLPRHPYVVVANIPYSITTSILHKLLHIPSNCLDRAVLIIEKGPAKRFTKKIHTNPNILKWRMCFEFKIGQTIGPENFSPPPRVDSVVFSINRRIKPMIPAAEHHRFWSLASYALKYPNLPVSEALLGVFTSPQITRLLRTLKIDRNSTICSINEQQWATIFQTMTRYVPSYRWPK</sequence>
<feature type="binding site" evidence="5">
    <location>
        <position position="23"/>
    </location>
    <ligand>
        <name>S-adenosyl-L-methionine</name>
        <dbReference type="ChEBI" id="CHEBI:59789"/>
    </ligand>
</feature>
<evidence type="ECO:0000256" key="1">
    <source>
        <dbReference type="ARBA" id="ARBA00022603"/>
    </source>
</evidence>
<dbReference type="SUPFAM" id="SSF53335">
    <property type="entry name" value="S-adenosyl-L-methionine-dependent methyltransferases"/>
    <property type="match status" value="1"/>
</dbReference>
<keyword evidence="3 5" id="KW-0949">S-adenosyl-L-methionine</keyword>